<dbReference type="InterPro" id="IPR051958">
    <property type="entry name" value="Alba-like_NAB"/>
</dbReference>
<dbReference type="GO" id="GO:0001682">
    <property type="term" value="P:tRNA 5'-leader removal"/>
    <property type="evidence" value="ECO:0007669"/>
    <property type="project" value="TreeGrafter"/>
</dbReference>
<dbReference type="Pfam" id="PF01918">
    <property type="entry name" value="Alba"/>
    <property type="match status" value="1"/>
</dbReference>
<evidence type="ECO:0000256" key="2">
    <source>
        <dbReference type="ARBA" id="ARBA00008018"/>
    </source>
</evidence>
<dbReference type="EnsemblMetazoa" id="SMAR010772-RA">
    <property type="protein sequence ID" value="SMAR010772-PA"/>
    <property type="gene ID" value="SMAR010772"/>
</dbReference>
<evidence type="ECO:0000313" key="6">
    <source>
        <dbReference type="EnsemblMetazoa" id="SMAR010772-PA"/>
    </source>
</evidence>
<dbReference type="PANTHER" id="PTHR13516:SF4">
    <property type="entry name" value="FI09323P"/>
    <property type="match status" value="1"/>
</dbReference>
<dbReference type="GO" id="GO:0000172">
    <property type="term" value="C:ribonuclease MRP complex"/>
    <property type="evidence" value="ECO:0007669"/>
    <property type="project" value="TreeGrafter"/>
</dbReference>
<evidence type="ECO:0000313" key="7">
    <source>
        <dbReference type="Proteomes" id="UP000014500"/>
    </source>
</evidence>
<reference evidence="7" key="1">
    <citation type="submission" date="2011-05" db="EMBL/GenBank/DDBJ databases">
        <authorList>
            <person name="Richards S.R."/>
            <person name="Qu J."/>
            <person name="Jiang H."/>
            <person name="Jhangiani S.N."/>
            <person name="Agravi P."/>
            <person name="Goodspeed R."/>
            <person name="Gross S."/>
            <person name="Mandapat C."/>
            <person name="Jackson L."/>
            <person name="Mathew T."/>
            <person name="Pu L."/>
            <person name="Thornton R."/>
            <person name="Saada N."/>
            <person name="Wilczek-Boney K.B."/>
            <person name="Lee S."/>
            <person name="Kovar C."/>
            <person name="Wu Y."/>
            <person name="Scherer S.E."/>
            <person name="Worley K.C."/>
            <person name="Muzny D.M."/>
            <person name="Gibbs R."/>
        </authorList>
    </citation>
    <scope>NUCLEOTIDE SEQUENCE</scope>
    <source>
        <strain evidence="7">Brora</strain>
    </source>
</reference>
<dbReference type="GO" id="GO:0005634">
    <property type="term" value="C:nucleus"/>
    <property type="evidence" value="ECO:0007669"/>
    <property type="project" value="UniProtKB-SubCell"/>
</dbReference>
<dbReference type="PANTHER" id="PTHR13516">
    <property type="entry name" value="RIBONUCLEASE P SUBUNIT P25"/>
    <property type="match status" value="1"/>
</dbReference>
<dbReference type="AlphaFoldDB" id="T1JAK3"/>
<comment type="similarity">
    <text evidence="2">Belongs to the histone-like Alba family.</text>
</comment>
<evidence type="ECO:0000256" key="3">
    <source>
        <dbReference type="ARBA" id="ARBA00023242"/>
    </source>
</evidence>
<feature type="region of interest" description="Disordered" evidence="4">
    <location>
        <begin position="163"/>
        <end position="193"/>
    </location>
</feature>
<organism evidence="6 7">
    <name type="scientific">Strigamia maritima</name>
    <name type="common">European centipede</name>
    <name type="synonym">Geophilus maritimus</name>
    <dbReference type="NCBI Taxonomy" id="126957"/>
    <lineage>
        <taxon>Eukaryota</taxon>
        <taxon>Metazoa</taxon>
        <taxon>Ecdysozoa</taxon>
        <taxon>Arthropoda</taxon>
        <taxon>Myriapoda</taxon>
        <taxon>Chilopoda</taxon>
        <taxon>Pleurostigmophora</taxon>
        <taxon>Geophilomorpha</taxon>
        <taxon>Linotaeniidae</taxon>
        <taxon>Strigamia</taxon>
    </lineage>
</organism>
<reference evidence="6" key="2">
    <citation type="submission" date="2015-02" db="UniProtKB">
        <authorList>
            <consortium name="EnsemblMetazoa"/>
        </authorList>
    </citation>
    <scope>IDENTIFICATION</scope>
</reference>
<keyword evidence="3" id="KW-0539">Nucleus</keyword>
<dbReference type="eggNOG" id="KOG2567">
    <property type="taxonomic scope" value="Eukaryota"/>
</dbReference>
<feature type="domain" description="DNA/RNA-binding protein Alba-like" evidence="5">
    <location>
        <begin position="42"/>
        <end position="102"/>
    </location>
</feature>
<name>T1JAK3_STRMM</name>
<dbReference type="InterPro" id="IPR002775">
    <property type="entry name" value="DNA/RNA-bd_Alba-like"/>
</dbReference>
<evidence type="ECO:0000256" key="4">
    <source>
        <dbReference type="SAM" id="MobiDB-lite"/>
    </source>
</evidence>
<dbReference type="PhylomeDB" id="T1JAK3"/>
<evidence type="ECO:0000259" key="5">
    <source>
        <dbReference type="Pfam" id="PF01918"/>
    </source>
</evidence>
<dbReference type="SUPFAM" id="SSF82704">
    <property type="entry name" value="AlbA-like"/>
    <property type="match status" value="1"/>
</dbReference>
<dbReference type="InterPro" id="IPR036882">
    <property type="entry name" value="Alba-like_dom_sf"/>
</dbReference>
<sequence>MALVYGCPGGPSCLLENYTKGEVTGEDADLIPFSKLDDNFVHMKVQAGSKLNLLLSYAIGQFKDDSIKQIVFSGSGNAITKTVTCVEIMKRKHRSVYQITRMGDKKIEEFWDPKLEGLDRLKVTRLLQTIHILLSKSPLDENELGYQKGKFCPILARNATNTRFSSSTSGEKFPRRKPNVDFRTAGKKRKPET</sequence>
<dbReference type="EMBL" id="JH432001">
    <property type="status" value="NOT_ANNOTATED_CDS"/>
    <property type="molecule type" value="Genomic_DNA"/>
</dbReference>
<keyword evidence="7" id="KW-1185">Reference proteome</keyword>
<accession>T1JAK3</accession>
<proteinExistence type="inferred from homology"/>
<dbReference type="GO" id="GO:0003723">
    <property type="term" value="F:RNA binding"/>
    <property type="evidence" value="ECO:0007669"/>
    <property type="project" value="TreeGrafter"/>
</dbReference>
<protein>
    <recommendedName>
        <fullName evidence="5">DNA/RNA-binding protein Alba-like domain-containing protein</fullName>
    </recommendedName>
</protein>
<dbReference type="STRING" id="126957.T1JAK3"/>
<dbReference type="HOGENOM" id="CLU_096311_0_0_1"/>
<dbReference type="Gene3D" id="3.30.110.20">
    <property type="entry name" value="Alba-like domain"/>
    <property type="match status" value="1"/>
</dbReference>
<dbReference type="OMA" id="CPILARN"/>
<evidence type="ECO:0000256" key="1">
    <source>
        <dbReference type="ARBA" id="ARBA00004123"/>
    </source>
</evidence>
<dbReference type="Proteomes" id="UP000014500">
    <property type="component" value="Unassembled WGS sequence"/>
</dbReference>
<comment type="subcellular location">
    <subcellularLocation>
        <location evidence="1">Nucleus</location>
    </subcellularLocation>
</comment>